<keyword evidence="13" id="KW-1185">Reference proteome</keyword>
<dbReference type="InterPro" id="IPR001128">
    <property type="entry name" value="Cyt_P450"/>
</dbReference>
<dbReference type="AlphaFoldDB" id="A0AAD7BPZ8"/>
<dbReference type="EMBL" id="JARKIF010000011">
    <property type="protein sequence ID" value="KAJ7627084.1"/>
    <property type="molecule type" value="Genomic_DNA"/>
</dbReference>
<evidence type="ECO:0000256" key="1">
    <source>
        <dbReference type="ARBA" id="ARBA00001971"/>
    </source>
</evidence>
<dbReference type="GO" id="GO:0004497">
    <property type="term" value="F:monooxygenase activity"/>
    <property type="evidence" value="ECO:0007669"/>
    <property type="project" value="UniProtKB-KW"/>
</dbReference>
<dbReference type="PANTHER" id="PTHR46300:SF7">
    <property type="entry name" value="P450, PUTATIVE (EUROFUNG)-RELATED"/>
    <property type="match status" value="1"/>
</dbReference>
<dbReference type="InterPro" id="IPR050364">
    <property type="entry name" value="Cytochrome_P450_fung"/>
</dbReference>
<evidence type="ECO:0000256" key="5">
    <source>
        <dbReference type="ARBA" id="ARBA00022723"/>
    </source>
</evidence>
<evidence type="ECO:0000256" key="2">
    <source>
        <dbReference type="ARBA" id="ARBA00005179"/>
    </source>
</evidence>
<feature type="binding site" description="axial binding residue" evidence="9">
    <location>
        <position position="437"/>
    </location>
    <ligand>
        <name>heme</name>
        <dbReference type="ChEBI" id="CHEBI:30413"/>
    </ligand>
    <ligandPart>
        <name>Fe</name>
        <dbReference type="ChEBI" id="CHEBI:18248"/>
    </ligandPart>
</feature>
<feature type="signal peptide" evidence="11">
    <location>
        <begin position="1"/>
        <end position="25"/>
    </location>
</feature>
<dbReference type="InterPro" id="IPR036396">
    <property type="entry name" value="Cyt_P450_sf"/>
</dbReference>
<name>A0AAD7BPZ8_9AGAR</name>
<comment type="similarity">
    <text evidence="3 10">Belongs to the cytochrome P450 family.</text>
</comment>
<dbReference type="InterPro" id="IPR002401">
    <property type="entry name" value="Cyt_P450_E_grp-I"/>
</dbReference>
<feature type="chain" id="PRO_5042257107" evidence="11">
    <location>
        <begin position="26"/>
        <end position="509"/>
    </location>
</feature>
<keyword evidence="6 10" id="KW-0560">Oxidoreductase</keyword>
<dbReference type="CDD" id="cd11065">
    <property type="entry name" value="CYP64-like"/>
    <property type="match status" value="1"/>
</dbReference>
<evidence type="ECO:0000256" key="6">
    <source>
        <dbReference type="ARBA" id="ARBA00023002"/>
    </source>
</evidence>
<evidence type="ECO:0000256" key="7">
    <source>
        <dbReference type="ARBA" id="ARBA00023004"/>
    </source>
</evidence>
<sequence>MASTYATSCALVVLALFLVLQWRRMKPNRLPLPPGPRKFPLVGNLFDLPSNYQWKTYATWSRQYNSDIIHLNLAGTSIVVLSSVEATDALFEKRSSIYSHRPRLPMLVELMGWQFHVGKSIIQCRAARRTCRRLLLQGIDANACISLQSKQLAATRSLLRALLRTPERFRDHIRHAVGSTFTSVAYGIDVLPENDPYIGLGEELMASGNVALIPGRFLVDFLPVLKYIPDWMPGAGFKRFAKEGRKTMEAALNIPFEEVERQLRADIESTNQENVEKEVYFDRQIIKETAAVMYVGGLEPTTSVISAFFLAMLANPKAQSKAQAEINRVLSGGTLPDLSDRDSGALPYVEALIKEVLRWGCVGPIGVPHFLEVEDEYRGYRIPAGSIVIANVWAIMNDETMYPNPRIFEPERFLLEGKLNSSILDPQLMFGFGRRICPGRHLAADSLWLSIVSILATFNITKAVGDDGKVVEPRYEFSSVLTSVPLPFRCSILPRSWSAQELVEGTANV</sequence>
<comment type="cofactor">
    <cofactor evidence="1 9">
        <name>heme</name>
        <dbReference type="ChEBI" id="CHEBI:30413"/>
    </cofactor>
</comment>
<dbReference type="GO" id="GO:0005506">
    <property type="term" value="F:iron ion binding"/>
    <property type="evidence" value="ECO:0007669"/>
    <property type="project" value="InterPro"/>
</dbReference>
<gene>
    <name evidence="12" type="ORF">FB45DRAFT_920625</name>
</gene>
<evidence type="ECO:0000256" key="3">
    <source>
        <dbReference type="ARBA" id="ARBA00010617"/>
    </source>
</evidence>
<dbReference type="PROSITE" id="PS00086">
    <property type="entry name" value="CYTOCHROME_P450"/>
    <property type="match status" value="1"/>
</dbReference>
<keyword evidence="7 9" id="KW-0408">Iron</keyword>
<dbReference type="GO" id="GO:0020037">
    <property type="term" value="F:heme binding"/>
    <property type="evidence" value="ECO:0007669"/>
    <property type="project" value="InterPro"/>
</dbReference>
<evidence type="ECO:0000313" key="13">
    <source>
        <dbReference type="Proteomes" id="UP001221142"/>
    </source>
</evidence>
<keyword evidence="5 9" id="KW-0479">Metal-binding</keyword>
<dbReference type="Proteomes" id="UP001221142">
    <property type="component" value="Unassembled WGS sequence"/>
</dbReference>
<dbReference type="GO" id="GO:0016705">
    <property type="term" value="F:oxidoreductase activity, acting on paired donors, with incorporation or reduction of molecular oxygen"/>
    <property type="evidence" value="ECO:0007669"/>
    <property type="project" value="InterPro"/>
</dbReference>
<evidence type="ECO:0000256" key="11">
    <source>
        <dbReference type="SAM" id="SignalP"/>
    </source>
</evidence>
<dbReference type="Gene3D" id="1.10.630.10">
    <property type="entry name" value="Cytochrome P450"/>
    <property type="match status" value="1"/>
</dbReference>
<proteinExistence type="inferred from homology"/>
<dbReference type="InterPro" id="IPR017972">
    <property type="entry name" value="Cyt_P450_CS"/>
</dbReference>
<dbReference type="PRINTS" id="PR00463">
    <property type="entry name" value="EP450I"/>
</dbReference>
<evidence type="ECO:0000256" key="8">
    <source>
        <dbReference type="ARBA" id="ARBA00023033"/>
    </source>
</evidence>
<reference evidence="12" key="1">
    <citation type="submission" date="2023-03" db="EMBL/GenBank/DDBJ databases">
        <title>Massive genome expansion in bonnet fungi (Mycena s.s.) driven by repeated elements and novel gene families across ecological guilds.</title>
        <authorList>
            <consortium name="Lawrence Berkeley National Laboratory"/>
            <person name="Harder C.B."/>
            <person name="Miyauchi S."/>
            <person name="Viragh M."/>
            <person name="Kuo A."/>
            <person name="Thoen E."/>
            <person name="Andreopoulos B."/>
            <person name="Lu D."/>
            <person name="Skrede I."/>
            <person name="Drula E."/>
            <person name="Henrissat B."/>
            <person name="Morin E."/>
            <person name="Kohler A."/>
            <person name="Barry K."/>
            <person name="LaButti K."/>
            <person name="Morin E."/>
            <person name="Salamov A."/>
            <person name="Lipzen A."/>
            <person name="Mereny Z."/>
            <person name="Hegedus B."/>
            <person name="Baldrian P."/>
            <person name="Stursova M."/>
            <person name="Weitz H."/>
            <person name="Taylor A."/>
            <person name="Grigoriev I.V."/>
            <person name="Nagy L.G."/>
            <person name="Martin F."/>
            <person name="Kauserud H."/>
        </authorList>
    </citation>
    <scope>NUCLEOTIDE SEQUENCE</scope>
    <source>
        <strain evidence="12">9284</strain>
    </source>
</reference>
<keyword evidence="11" id="KW-0732">Signal</keyword>
<evidence type="ECO:0000256" key="10">
    <source>
        <dbReference type="RuleBase" id="RU000461"/>
    </source>
</evidence>
<evidence type="ECO:0000313" key="12">
    <source>
        <dbReference type="EMBL" id="KAJ7627084.1"/>
    </source>
</evidence>
<dbReference type="SUPFAM" id="SSF48264">
    <property type="entry name" value="Cytochrome P450"/>
    <property type="match status" value="1"/>
</dbReference>
<keyword evidence="4 9" id="KW-0349">Heme</keyword>
<accession>A0AAD7BPZ8</accession>
<comment type="pathway">
    <text evidence="2">Secondary metabolite biosynthesis.</text>
</comment>
<organism evidence="12 13">
    <name type="scientific">Roridomyces roridus</name>
    <dbReference type="NCBI Taxonomy" id="1738132"/>
    <lineage>
        <taxon>Eukaryota</taxon>
        <taxon>Fungi</taxon>
        <taxon>Dikarya</taxon>
        <taxon>Basidiomycota</taxon>
        <taxon>Agaricomycotina</taxon>
        <taxon>Agaricomycetes</taxon>
        <taxon>Agaricomycetidae</taxon>
        <taxon>Agaricales</taxon>
        <taxon>Marasmiineae</taxon>
        <taxon>Mycenaceae</taxon>
        <taxon>Roridomyces</taxon>
    </lineage>
</organism>
<evidence type="ECO:0000256" key="4">
    <source>
        <dbReference type="ARBA" id="ARBA00022617"/>
    </source>
</evidence>
<evidence type="ECO:0000256" key="9">
    <source>
        <dbReference type="PIRSR" id="PIRSR602401-1"/>
    </source>
</evidence>
<dbReference type="PANTHER" id="PTHR46300">
    <property type="entry name" value="P450, PUTATIVE (EUROFUNG)-RELATED-RELATED"/>
    <property type="match status" value="1"/>
</dbReference>
<protein>
    <submittedName>
        <fullName evidence="12">Cytochrome P450</fullName>
    </submittedName>
</protein>
<keyword evidence="8 10" id="KW-0503">Monooxygenase</keyword>
<dbReference type="Pfam" id="PF00067">
    <property type="entry name" value="p450"/>
    <property type="match status" value="1"/>
</dbReference>
<comment type="caution">
    <text evidence="12">The sequence shown here is derived from an EMBL/GenBank/DDBJ whole genome shotgun (WGS) entry which is preliminary data.</text>
</comment>